<evidence type="ECO:0000259" key="4">
    <source>
        <dbReference type="Pfam" id="PF02016"/>
    </source>
</evidence>
<dbReference type="Pfam" id="PF02016">
    <property type="entry name" value="Peptidase_S66"/>
    <property type="match status" value="1"/>
</dbReference>
<dbReference type="InterPro" id="IPR040921">
    <property type="entry name" value="Peptidase_S66C"/>
</dbReference>
<dbReference type="Gene3D" id="3.50.30.60">
    <property type="entry name" value="LD-carboxypeptidase A C-terminal domain-like"/>
    <property type="match status" value="1"/>
</dbReference>
<feature type="domain" description="LD-carboxypeptidase N-terminal" evidence="4">
    <location>
        <begin position="7"/>
        <end position="120"/>
    </location>
</feature>
<protein>
    <submittedName>
        <fullName evidence="6">LD-carboxypeptidase</fullName>
    </submittedName>
</protein>
<dbReference type="InterPro" id="IPR029062">
    <property type="entry name" value="Class_I_gatase-like"/>
</dbReference>
<feature type="active site" description="Nucleophile" evidence="3">
    <location>
        <position position="101"/>
    </location>
</feature>
<proteinExistence type="inferred from homology"/>
<dbReference type="PIRSF" id="PIRSF028757">
    <property type="entry name" value="LD-carboxypeptidase"/>
    <property type="match status" value="1"/>
</dbReference>
<dbReference type="Pfam" id="PF17676">
    <property type="entry name" value="Peptidase_S66C"/>
    <property type="match status" value="1"/>
</dbReference>
<dbReference type="InterPro" id="IPR040449">
    <property type="entry name" value="Peptidase_S66_N"/>
</dbReference>
<dbReference type="GO" id="GO:0004180">
    <property type="term" value="F:carboxypeptidase activity"/>
    <property type="evidence" value="ECO:0007669"/>
    <property type="project" value="UniProtKB-KW"/>
</dbReference>
<dbReference type="InterPro" id="IPR003507">
    <property type="entry name" value="S66_fam"/>
</dbReference>
<evidence type="ECO:0000313" key="6">
    <source>
        <dbReference type="EMBL" id="HGQ86192.1"/>
    </source>
</evidence>
<evidence type="ECO:0000256" key="3">
    <source>
        <dbReference type="PIRSR" id="PIRSR028757-1"/>
    </source>
</evidence>
<keyword evidence="6" id="KW-0645">Protease</keyword>
<feature type="active site" description="Charge relay system" evidence="3">
    <location>
        <position position="255"/>
    </location>
</feature>
<dbReference type="InterPro" id="IPR027478">
    <property type="entry name" value="LdcA_N"/>
</dbReference>
<feature type="active site" description="Charge relay system" evidence="3">
    <location>
        <position position="192"/>
    </location>
</feature>
<dbReference type="SUPFAM" id="SSF141986">
    <property type="entry name" value="LD-carboxypeptidase A C-terminal domain-like"/>
    <property type="match status" value="1"/>
</dbReference>
<name>A0A7C4JRL8_9BACT</name>
<feature type="domain" description="LD-carboxypeptidase C-terminal" evidence="5">
    <location>
        <begin position="161"/>
        <end position="269"/>
    </location>
</feature>
<dbReference type="SUPFAM" id="SSF52317">
    <property type="entry name" value="Class I glutamine amidotransferase-like"/>
    <property type="match status" value="1"/>
</dbReference>
<keyword evidence="6" id="KW-0121">Carboxypeptidase</keyword>
<accession>A0A7C4JRL8</accession>
<organism evidence="6">
    <name type="scientific">Thermodesulfobacterium geofontis</name>
    <dbReference type="NCBI Taxonomy" id="1295609"/>
    <lineage>
        <taxon>Bacteria</taxon>
        <taxon>Pseudomonadati</taxon>
        <taxon>Thermodesulfobacteriota</taxon>
        <taxon>Thermodesulfobacteria</taxon>
        <taxon>Thermodesulfobacteriales</taxon>
        <taxon>Thermodesulfobacteriaceae</taxon>
        <taxon>Thermodesulfobacterium</taxon>
    </lineage>
</organism>
<dbReference type="AlphaFoldDB" id="A0A7C4JRL8"/>
<dbReference type="PANTHER" id="PTHR30237">
    <property type="entry name" value="MURAMOYLTETRAPEPTIDE CARBOXYPEPTIDASE"/>
    <property type="match status" value="1"/>
</dbReference>
<dbReference type="CDD" id="cd07025">
    <property type="entry name" value="Peptidase_S66"/>
    <property type="match status" value="1"/>
</dbReference>
<evidence type="ECO:0000256" key="1">
    <source>
        <dbReference type="ARBA" id="ARBA00010233"/>
    </source>
</evidence>
<reference evidence="6" key="1">
    <citation type="journal article" date="2020" name="mSystems">
        <title>Genome- and Community-Level Interaction Insights into Carbon Utilization and Element Cycling Functions of Hydrothermarchaeota in Hydrothermal Sediment.</title>
        <authorList>
            <person name="Zhou Z."/>
            <person name="Liu Y."/>
            <person name="Xu W."/>
            <person name="Pan J."/>
            <person name="Luo Z.H."/>
            <person name="Li M."/>
        </authorList>
    </citation>
    <scope>NUCLEOTIDE SEQUENCE [LARGE SCALE GENOMIC DNA]</scope>
    <source>
        <strain evidence="6">SpSt-6</strain>
    </source>
</reference>
<evidence type="ECO:0000256" key="2">
    <source>
        <dbReference type="ARBA" id="ARBA00022801"/>
    </source>
</evidence>
<dbReference type="EMBL" id="DSZN01000113">
    <property type="protein sequence ID" value="HGQ86192.1"/>
    <property type="molecule type" value="Genomic_DNA"/>
</dbReference>
<dbReference type="InterPro" id="IPR027461">
    <property type="entry name" value="Carboxypeptidase_A_C_sf"/>
</dbReference>
<comment type="similarity">
    <text evidence="1">Belongs to the peptidase S66 family.</text>
</comment>
<evidence type="ECO:0000259" key="5">
    <source>
        <dbReference type="Pfam" id="PF17676"/>
    </source>
</evidence>
<gene>
    <name evidence="6" type="ORF">ENT66_07900</name>
</gene>
<keyword evidence="2" id="KW-0378">Hydrolase</keyword>
<comment type="caution">
    <text evidence="6">The sequence shown here is derived from an EMBL/GenBank/DDBJ whole genome shotgun (WGS) entry which is preliminary data.</text>
</comment>
<dbReference type="PANTHER" id="PTHR30237:SF5">
    <property type="entry name" value="CARBOXYPEPTIDASE VC_A0337-RELATED"/>
    <property type="match status" value="1"/>
</dbReference>
<dbReference type="Gene3D" id="3.40.50.10740">
    <property type="entry name" value="Class I glutamine amidotransferase-like"/>
    <property type="match status" value="1"/>
</dbReference>
<sequence>MEKEIKIALFSPSSLPSIRSYQRGIKILRKNNISFKSFVDFSESSPSFKAFLFYELITAKEYDFIWAVRGGFGAIKLIPYLDEIFSENKKINIYSSLIGFSDVTALHLYFYKRFKKKGLHAPMIVNLPDLSEEVLKNLLEVIAGNKDIELEGFAYKEGEAEGILLGGNLVTLASLCGTTYLPIEKSLILMIEETNEKKYRIERAFLQVIFTLGIENIKGIIIGDIGKVNFLEFLKGVEEFLPKYIPIGYNFSFGHIKNNLPLIVGEKAYLVVKNGKAKLFQRSFKI</sequence>